<evidence type="ECO:0000313" key="1">
    <source>
        <dbReference type="EMBL" id="MDU0352703.1"/>
    </source>
</evidence>
<evidence type="ECO:0000313" key="2">
    <source>
        <dbReference type="Proteomes" id="UP001247805"/>
    </source>
</evidence>
<comment type="caution">
    <text evidence="1">The sequence shown here is derived from an EMBL/GenBank/DDBJ whole genome shotgun (WGS) entry which is preliminary data.</text>
</comment>
<proteinExistence type="predicted"/>
<dbReference type="RefSeq" id="WP_316024414.1">
    <property type="nucleotide sequence ID" value="NZ_JAWDIO010000002.1"/>
</dbReference>
<name>A0ABU3SRS2_9ALTE</name>
<dbReference type="EMBL" id="JAWDIO010000002">
    <property type="protein sequence ID" value="MDU0352703.1"/>
    <property type="molecule type" value="Genomic_DNA"/>
</dbReference>
<dbReference type="Proteomes" id="UP001247805">
    <property type="component" value="Unassembled WGS sequence"/>
</dbReference>
<keyword evidence="2" id="KW-1185">Reference proteome</keyword>
<sequence length="85" mass="10463">MPTVDIFIKNKAKQLSFYVREFLQGNIPYAELNLFFWDTMEEWTQIKSGKQTPYEKTEQVFWHIMHQVHYWPQKPYVKMTFLEVN</sequence>
<gene>
    <name evidence="1" type="ORF">RS130_01145</name>
</gene>
<reference evidence="1 2" key="1">
    <citation type="submission" date="2023-10" db="EMBL/GenBank/DDBJ databases">
        <title>Glaciecola aquimarina strain GGW-M5 nov., isolated from a coastal seawater.</title>
        <authorList>
            <person name="Bayburt H."/>
            <person name="Kim J.M."/>
            <person name="Choi B.J."/>
            <person name="Jeon C.O."/>
        </authorList>
    </citation>
    <scope>NUCLEOTIDE SEQUENCE [LARGE SCALE GENOMIC DNA]</scope>
    <source>
        <strain evidence="1 2">KCTC 32108</strain>
    </source>
</reference>
<organism evidence="1 2">
    <name type="scientific">Paraglaciecola aquimarina</name>
    <dbReference type="NCBI Taxonomy" id="1235557"/>
    <lineage>
        <taxon>Bacteria</taxon>
        <taxon>Pseudomonadati</taxon>
        <taxon>Pseudomonadota</taxon>
        <taxon>Gammaproteobacteria</taxon>
        <taxon>Alteromonadales</taxon>
        <taxon>Alteromonadaceae</taxon>
        <taxon>Paraglaciecola</taxon>
    </lineage>
</organism>
<protein>
    <submittedName>
        <fullName evidence="1">Uncharacterized protein</fullName>
    </submittedName>
</protein>
<accession>A0ABU3SRS2</accession>